<keyword evidence="2" id="KW-1185">Reference proteome</keyword>
<dbReference type="PANTHER" id="PTHR36439">
    <property type="entry name" value="BLL4334 PROTEIN"/>
    <property type="match status" value="1"/>
</dbReference>
<dbReference type="PIRSF" id="PIRSF008502">
    <property type="entry name" value="UCP008502"/>
    <property type="match status" value="1"/>
</dbReference>
<proteinExistence type="predicted"/>
<dbReference type="RefSeq" id="WP_106661096.1">
    <property type="nucleotide sequence ID" value="NZ_PJEO01000056.1"/>
</dbReference>
<dbReference type="AlphaFoldDB" id="A0A2N3HFC1"/>
<organism evidence="1 2">
    <name type="scientific">Confluentibacter flavum</name>
    <dbReference type="NCBI Taxonomy" id="1909700"/>
    <lineage>
        <taxon>Bacteria</taxon>
        <taxon>Pseudomonadati</taxon>
        <taxon>Bacteroidota</taxon>
        <taxon>Flavobacteriia</taxon>
        <taxon>Flavobacteriales</taxon>
        <taxon>Flavobacteriaceae</taxon>
        <taxon>Confluentibacter</taxon>
    </lineage>
</organism>
<dbReference type="Proteomes" id="UP000233435">
    <property type="component" value="Unassembled WGS sequence"/>
</dbReference>
<evidence type="ECO:0000313" key="1">
    <source>
        <dbReference type="EMBL" id="PKQ43679.1"/>
    </source>
</evidence>
<dbReference type="OrthoDB" id="9806494at2"/>
<protein>
    <recommendedName>
        <fullName evidence="3">DUF1697 domain-containing protein</fullName>
    </recommendedName>
</protein>
<accession>A0A2N3HFC1</accession>
<gene>
    <name evidence="1" type="ORF">CSW08_16880</name>
</gene>
<evidence type="ECO:0008006" key="3">
    <source>
        <dbReference type="Google" id="ProtNLM"/>
    </source>
</evidence>
<comment type="caution">
    <text evidence="1">The sequence shown here is derived from an EMBL/GenBank/DDBJ whole genome shotgun (WGS) entry which is preliminary data.</text>
</comment>
<evidence type="ECO:0000313" key="2">
    <source>
        <dbReference type="Proteomes" id="UP000233435"/>
    </source>
</evidence>
<dbReference type="EMBL" id="PJEO01000056">
    <property type="protein sequence ID" value="PKQ43679.1"/>
    <property type="molecule type" value="Genomic_DNA"/>
</dbReference>
<dbReference type="SUPFAM" id="SSF160379">
    <property type="entry name" value="SP0830-like"/>
    <property type="match status" value="1"/>
</dbReference>
<sequence length="178" mass="20406">MKTYIALLRGINVGGHKKVPMATLRELLTTSGLKQVQTYIQSGNVIFKSQEEAHELEETIKKSILDYFGFEVFVIIKTPNELQTILNDCPFPKDKMEKSFFVILSKIPDTPLVKEVQQLTYENEEIIIKKDALYFYCSTGYGQSKFNMNTFERKLNVIGTSRNYNTMVKLLSLSGEID</sequence>
<dbReference type="Gene3D" id="3.30.70.1280">
    <property type="entry name" value="SP0830-like domains"/>
    <property type="match status" value="1"/>
</dbReference>
<reference evidence="1 2" key="1">
    <citation type="submission" date="2017-12" db="EMBL/GenBank/DDBJ databases">
        <title>Confluentibacter flavum sp. nov., isolated from the saline lake.</title>
        <authorList>
            <person name="Yu L."/>
        </authorList>
    </citation>
    <scope>NUCLEOTIDE SEQUENCE [LARGE SCALE GENOMIC DNA]</scope>
    <source>
        <strain evidence="1 2">3B</strain>
    </source>
</reference>
<dbReference type="PANTHER" id="PTHR36439:SF1">
    <property type="entry name" value="DUF1697 DOMAIN-CONTAINING PROTEIN"/>
    <property type="match status" value="1"/>
</dbReference>
<dbReference type="InterPro" id="IPR012545">
    <property type="entry name" value="DUF1697"/>
</dbReference>
<name>A0A2N3HFC1_9FLAO</name>
<dbReference type="Pfam" id="PF08002">
    <property type="entry name" value="DUF1697"/>
    <property type="match status" value="1"/>
</dbReference>